<dbReference type="RefSeq" id="WP_028766491.1">
    <property type="nucleotide sequence ID" value="NZ_JAPMLA010000006.1"/>
</dbReference>
<feature type="transmembrane region" description="Helical" evidence="1">
    <location>
        <begin position="194"/>
        <end position="214"/>
    </location>
</feature>
<proteinExistence type="predicted"/>
<keyword evidence="1" id="KW-0472">Membrane</keyword>
<dbReference type="AlphaFoldDB" id="A0AAW8NHC9"/>
<evidence type="ECO:0000313" key="5">
    <source>
        <dbReference type="Proteomes" id="UP001271263"/>
    </source>
</evidence>
<evidence type="ECO:0000313" key="4">
    <source>
        <dbReference type="Proteomes" id="UP001259340"/>
    </source>
</evidence>
<dbReference type="Pfam" id="PF06912">
    <property type="entry name" value="DUF1275"/>
    <property type="match status" value="1"/>
</dbReference>
<name>A0AAW8NHC9_9GAMM</name>
<feature type="transmembrane region" description="Helical" evidence="1">
    <location>
        <begin position="57"/>
        <end position="81"/>
    </location>
</feature>
<dbReference type="Proteomes" id="UP001271263">
    <property type="component" value="Unassembled WGS sequence"/>
</dbReference>
<keyword evidence="1" id="KW-1133">Transmembrane helix</keyword>
<reference evidence="2" key="2">
    <citation type="submission" date="2022-11" db="EMBL/GenBank/DDBJ databases">
        <title>Prophages regulate Shewanella fidelis motility and biofilm formation: implications for gut colonization dynamics in Ciona robusta.</title>
        <authorList>
            <person name="Natarajan O."/>
            <person name="Gibboney S.L."/>
            <person name="Young M.N."/>
            <person name="Lim S.J."/>
            <person name="Pluta N."/>
            <person name="Atkinson C.G.F."/>
            <person name="Leigh B.A."/>
            <person name="Liberti A."/>
            <person name="Kees E."/>
            <person name="Breitbart M."/>
            <person name="Gralnick J."/>
            <person name="Dishaw L.J."/>
        </authorList>
    </citation>
    <scope>NUCLEOTIDE SEQUENCE</scope>
    <source>
        <strain evidence="2">3313</strain>
    </source>
</reference>
<feature type="transmembrane region" description="Helical" evidence="1">
    <location>
        <begin position="168"/>
        <end position="188"/>
    </location>
</feature>
<dbReference type="PANTHER" id="PTHR37314">
    <property type="entry name" value="SLR0142 PROTEIN"/>
    <property type="match status" value="1"/>
</dbReference>
<reference evidence="3 5" key="1">
    <citation type="journal article" date="2022" name="bioRxiv">
        <title>Prophages regulate Shewanella fidelis 3313 motility and biofilm formation: implications for gut colonization dynamics in Ciona robusta.</title>
        <authorList>
            <person name="Natarajan O."/>
            <person name="Gibboney S.L."/>
            <person name="Young M.N."/>
            <person name="Lim S.J."/>
            <person name="Pluta N."/>
            <person name="Atkinson C.G."/>
            <person name="Leigh B.A."/>
            <person name="Liberti A."/>
            <person name="Kees E.D."/>
            <person name="Breitbart M."/>
            <person name="Gralnick J.A."/>
            <person name="Dishaw L.J."/>
        </authorList>
    </citation>
    <scope>NUCLEOTIDE SEQUENCE [LARGE SCALE GENOMIC DNA]</scope>
    <source>
        <strain evidence="3 5">JG4066</strain>
    </source>
</reference>
<evidence type="ECO:0000313" key="3">
    <source>
        <dbReference type="EMBL" id="MDW4824970.1"/>
    </source>
</evidence>
<sequence length="226" mass="24165">MISKLPRWVEYGAFILAFTAGSVNAIGLLGFEHQSVSHLSGTATLVGTQLFSSSPTVLFHLLGILVSFMLGATLSGAFLSGSSVKLGRHYDTLLLIEAGFLLLAIYLLQGGTYYGHYMASAACGLQNALATTYSGAIVRTTHVTGIFTDLGIMLGGTFKGEKFDKRKAILFMLIIAGFVSGGALGALLFAKLQFFALLAPAAICIALAISYRFYKIYTRPKNQIDR</sequence>
<evidence type="ECO:0000256" key="1">
    <source>
        <dbReference type="SAM" id="Phobius"/>
    </source>
</evidence>
<comment type="caution">
    <text evidence="2">The sequence shown here is derived from an EMBL/GenBank/DDBJ whole genome shotgun (WGS) entry which is preliminary data.</text>
</comment>
<dbReference type="EMBL" id="JAPMLD010000005">
    <property type="protein sequence ID" value="MDW4824970.1"/>
    <property type="molecule type" value="Genomic_DNA"/>
</dbReference>
<keyword evidence="5" id="KW-1185">Reference proteome</keyword>
<feature type="transmembrane region" description="Helical" evidence="1">
    <location>
        <begin position="136"/>
        <end position="156"/>
    </location>
</feature>
<dbReference type="Proteomes" id="UP001259340">
    <property type="component" value="Unassembled WGS sequence"/>
</dbReference>
<organism evidence="2 4">
    <name type="scientific">Shewanella fidelis</name>
    <dbReference type="NCBI Taxonomy" id="173509"/>
    <lineage>
        <taxon>Bacteria</taxon>
        <taxon>Pseudomonadati</taxon>
        <taxon>Pseudomonadota</taxon>
        <taxon>Gammaproteobacteria</taxon>
        <taxon>Alteromonadales</taxon>
        <taxon>Shewanellaceae</taxon>
        <taxon>Shewanella</taxon>
    </lineage>
</organism>
<feature type="transmembrane region" description="Helical" evidence="1">
    <location>
        <begin position="12"/>
        <end position="31"/>
    </location>
</feature>
<protein>
    <submittedName>
        <fullName evidence="2">YoaK family protein</fullName>
    </submittedName>
</protein>
<dbReference type="InterPro" id="IPR010699">
    <property type="entry name" value="DUF1275"/>
</dbReference>
<dbReference type="EMBL" id="JAPMLE010000001">
    <property type="protein sequence ID" value="MDR8522277.1"/>
    <property type="molecule type" value="Genomic_DNA"/>
</dbReference>
<feature type="transmembrane region" description="Helical" evidence="1">
    <location>
        <begin position="93"/>
        <end position="116"/>
    </location>
</feature>
<gene>
    <name evidence="2" type="ORF">OS133_00990</name>
    <name evidence="3" type="ORF">OS134_12960</name>
</gene>
<evidence type="ECO:0000313" key="2">
    <source>
        <dbReference type="EMBL" id="MDR8522277.1"/>
    </source>
</evidence>
<dbReference type="PANTHER" id="PTHR37314:SF4">
    <property type="entry name" value="UPF0700 TRANSMEMBRANE PROTEIN YOAK"/>
    <property type="match status" value="1"/>
</dbReference>
<keyword evidence="1" id="KW-0812">Transmembrane</keyword>
<accession>A0AAW8NHC9</accession>